<dbReference type="InterPro" id="IPR001952">
    <property type="entry name" value="Alkaline_phosphatase"/>
</dbReference>
<organism evidence="10 11">
    <name type="scientific">Cellulophaga fucicola</name>
    <dbReference type="NCBI Taxonomy" id="76595"/>
    <lineage>
        <taxon>Bacteria</taxon>
        <taxon>Pseudomonadati</taxon>
        <taxon>Bacteroidota</taxon>
        <taxon>Flavobacteriia</taxon>
        <taxon>Flavobacteriales</taxon>
        <taxon>Flavobacteriaceae</taxon>
        <taxon>Cellulophaga</taxon>
    </lineage>
</organism>
<feature type="active site" description="Phosphoserine intermediate" evidence="7">
    <location>
        <position position="313"/>
    </location>
</feature>
<dbReference type="PRINTS" id="PR00113">
    <property type="entry name" value="ALKPHPHTASE"/>
</dbReference>
<dbReference type="InterPro" id="IPR039559">
    <property type="entry name" value="AIM6_PI-PLC-like_dom"/>
</dbReference>
<evidence type="ECO:0000256" key="3">
    <source>
        <dbReference type="ARBA" id="ARBA00022723"/>
    </source>
</evidence>
<dbReference type="AlphaFoldDB" id="A0A1K1MZU7"/>
<gene>
    <name evidence="10" type="ORF">SAMN05660313_00998</name>
</gene>
<dbReference type="Gene3D" id="3.20.20.190">
    <property type="entry name" value="Phosphatidylinositol (PI) phosphodiesterase"/>
    <property type="match status" value="1"/>
</dbReference>
<evidence type="ECO:0000313" key="10">
    <source>
        <dbReference type="EMBL" id="SFW27542.1"/>
    </source>
</evidence>
<reference evidence="11" key="1">
    <citation type="submission" date="2016-11" db="EMBL/GenBank/DDBJ databases">
        <authorList>
            <person name="Varghese N."/>
            <person name="Submissions S."/>
        </authorList>
    </citation>
    <scope>NUCLEOTIDE SEQUENCE [LARGE SCALE GENOMIC DNA]</scope>
    <source>
        <strain evidence="11">DSM 24786</strain>
    </source>
</reference>
<keyword evidence="2" id="KW-0597">Phosphoprotein</keyword>
<dbReference type="InterPro" id="IPR017850">
    <property type="entry name" value="Alkaline_phosphatase_core_sf"/>
</dbReference>
<keyword evidence="6 8" id="KW-0460">Magnesium</keyword>
<proteinExistence type="inferred from homology"/>
<sequence>MISFAQKENQILIHSHNDYLQNVPFWNAFSSGANILEADVWLKKGALYVAHTENEIIENNTLQNLYIDPLQQVVKNKLMGTSPLILMIDIKSDAEKTLKKVISVLAKYPQLTTDKNIQFIISGNRPKQNTYSNYPDFISFDHQELSNTLDSKDWEKVAMVSTSFKKYSEWNGKGRLTHTDYDKVTAAIKKAKELNKPFRFWATPDSKTAWKTFIDLGVDVINTDMPYKCVSYVKTLKNRTTTALITSNVYKPTYALDGSKKPIKNVILMIGDGMGLSQISAAVLANNGSLTLTQLKSVGLIKTQSADDLITDSAAAGTAIATGQKTNNRAIGTAIDGRPLPTLVDILAKANFSTGIITTDQITGATPSSFYAKQKDRGETEKIARDLLNTDLDFFAAGGADLYKELPLNKKFTLVNNISEINKNKADKLGVFLADGGVKSIKSGRGNLLAQTTKEAISFLENKNKPFFLMVEAAQIDSFGHYNDTEGVVAETIDFDRAIAEAIQFADKNKETLVIITADHETGGLSVSGGNMVAHKIEGGFVTHDHTAAMVPIFAYGPYSANFSGVYENTEVFSKILEVLEIEK</sequence>
<dbReference type="GO" id="GO:0004035">
    <property type="term" value="F:alkaline phosphatase activity"/>
    <property type="evidence" value="ECO:0007669"/>
    <property type="project" value="TreeGrafter"/>
</dbReference>
<dbReference type="Proteomes" id="UP000183257">
    <property type="component" value="Unassembled WGS sequence"/>
</dbReference>
<evidence type="ECO:0000256" key="9">
    <source>
        <dbReference type="RuleBase" id="RU003946"/>
    </source>
</evidence>
<feature type="binding site" evidence="8">
    <location>
        <position position="520"/>
    </location>
    <ligand>
        <name>Zn(2+)</name>
        <dbReference type="ChEBI" id="CHEBI:29105"/>
        <label>2</label>
    </ligand>
</feature>
<comment type="cofactor">
    <cofactor evidence="8">
        <name>Zn(2+)</name>
        <dbReference type="ChEBI" id="CHEBI:29105"/>
    </cofactor>
    <text evidence="8">Binds 2 Zn(2+) ions.</text>
</comment>
<dbReference type="GO" id="GO:0046872">
    <property type="term" value="F:metal ion binding"/>
    <property type="evidence" value="ECO:0007669"/>
    <property type="project" value="UniProtKB-KW"/>
</dbReference>
<dbReference type="SMART" id="SM00098">
    <property type="entry name" value="alkPPc"/>
    <property type="match status" value="1"/>
</dbReference>
<dbReference type="PANTHER" id="PTHR11596">
    <property type="entry name" value="ALKALINE PHOSPHATASE"/>
    <property type="match status" value="1"/>
</dbReference>
<evidence type="ECO:0000256" key="2">
    <source>
        <dbReference type="ARBA" id="ARBA00022553"/>
    </source>
</evidence>
<dbReference type="Gene3D" id="3.40.720.10">
    <property type="entry name" value="Alkaline Phosphatase, subunit A"/>
    <property type="match status" value="1"/>
</dbReference>
<dbReference type="PANTHER" id="PTHR11596:SF5">
    <property type="entry name" value="ALKALINE PHOSPHATASE"/>
    <property type="match status" value="1"/>
</dbReference>
<accession>A0A1K1MZU7</accession>
<comment type="cofactor">
    <cofactor evidence="8">
        <name>Mg(2+)</name>
        <dbReference type="ChEBI" id="CHEBI:18420"/>
    </cofactor>
    <text evidence="8">Binds 1 Mg(2+) ion.</text>
</comment>
<feature type="binding site" evidence="8">
    <location>
        <position position="519"/>
    </location>
    <ligand>
        <name>Zn(2+)</name>
        <dbReference type="ChEBI" id="CHEBI:29105"/>
        <label>2</label>
    </ligand>
</feature>
<dbReference type="Pfam" id="PF13653">
    <property type="entry name" value="GDPD_2"/>
    <property type="match status" value="1"/>
</dbReference>
<evidence type="ECO:0000256" key="7">
    <source>
        <dbReference type="PIRSR" id="PIRSR601952-1"/>
    </source>
</evidence>
<feature type="binding site" evidence="8">
    <location>
        <position position="366"/>
    </location>
    <ligand>
        <name>Mg(2+)</name>
        <dbReference type="ChEBI" id="CHEBI:18420"/>
    </ligand>
</feature>
<feature type="binding site" evidence="8">
    <location>
        <position position="272"/>
    </location>
    <ligand>
        <name>Mg(2+)</name>
        <dbReference type="ChEBI" id="CHEBI:18420"/>
    </ligand>
</feature>
<name>A0A1K1MZU7_9FLAO</name>
<dbReference type="Pfam" id="PF00245">
    <property type="entry name" value="Alk_phosphatase"/>
    <property type="match status" value="2"/>
</dbReference>
<keyword evidence="11" id="KW-1185">Reference proteome</keyword>
<protein>
    <submittedName>
        <fullName evidence="10">Alkaline phosphatase</fullName>
    </submittedName>
</protein>
<dbReference type="SUPFAM" id="SSF51695">
    <property type="entry name" value="PLC-like phosphodiesterases"/>
    <property type="match status" value="1"/>
</dbReference>
<dbReference type="InterPro" id="IPR017946">
    <property type="entry name" value="PLC-like_Pdiesterase_TIM-brl"/>
</dbReference>
<feature type="binding site" evidence="8">
    <location>
        <position position="272"/>
    </location>
    <ligand>
        <name>Zn(2+)</name>
        <dbReference type="ChEBI" id="CHEBI:29105"/>
        <label>2</label>
    </ligand>
</feature>
<dbReference type="CDD" id="cd16012">
    <property type="entry name" value="ALP"/>
    <property type="match status" value="1"/>
</dbReference>
<evidence type="ECO:0000313" key="11">
    <source>
        <dbReference type="Proteomes" id="UP000183257"/>
    </source>
</evidence>
<dbReference type="PROSITE" id="PS00123">
    <property type="entry name" value="ALKALINE_PHOSPHATASE"/>
    <property type="match status" value="1"/>
</dbReference>
<dbReference type="SUPFAM" id="SSF53649">
    <property type="entry name" value="Alkaline phosphatase-like"/>
    <property type="match status" value="1"/>
</dbReference>
<dbReference type="GO" id="GO:0006629">
    <property type="term" value="P:lipid metabolic process"/>
    <property type="evidence" value="ECO:0007669"/>
    <property type="project" value="InterPro"/>
</dbReference>
<keyword evidence="5 8" id="KW-0862">Zinc</keyword>
<comment type="similarity">
    <text evidence="1 9">Belongs to the alkaline phosphatase family.</text>
</comment>
<evidence type="ECO:0000256" key="1">
    <source>
        <dbReference type="ARBA" id="ARBA00005984"/>
    </source>
</evidence>
<evidence type="ECO:0000256" key="8">
    <source>
        <dbReference type="PIRSR" id="PIRSR601952-2"/>
    </source>
</evidence>
<dbReference type="EMBL" id="FPIY01000001">
    <property type="protein sequence ID" value="SFW27542.1"/>
    <property type="molecule type" value="Genomic_DNA"/>
</dbReference>
<keyword evidence="3 8" id="KW-0479">Metal-binding</keyword>
<feature type="binding site" evidence="8">
    <location>
        <position position="472"/>
    </location>
    <ligand>
        <name>Mg(2+)</name>
        <dbReference type="ChEBI" id="CHEBI:18420"/>
    </ligand>
</feature>
<feature type="binding site" evidence="8">
    <location>
        <position position="477"/>
    </location>
    <ligand>
        <name>Zn(2+)</name>
        <dbReference type="ChEBI" id="CHEBI:29105"/>
        <label>2</label>
    </ligand>
</feature>
<keyword evidence="4" id="KW-0378">Hydrolase</keyword>
<dbReference type="CDD" id="cd08577">
    <property type="entry name" value="PI-PLCc_GDPD_SF_unchar3"/>
    <property type="match status" value="1"/>
</dbReference>
<evidence type="ECO:0000256" key="5">
    <source>
        <dbReference type="ARBA" id="ARBA00022833"/>
    </source>
</evidence>
<evidence type="ECO:0000256" key="6">
    <source>
        <dbReference type="ARBA" id="ARBA00022842"/>
    </source>
</evidence>
<dbReference type="STRING" id="76595.SAMN05660313_00998"/>
<dbReference type="InterPro" id="IPR018299">
    <property type="entry name" value="Alkaline_phosphatase_AS"/>
</dbReference>
<dbReference type="GO" id="GO:0008081">
    <property type="term" value="F:phosphoric diester hydrolase activity"/>
    <property type="evidence" value="ECO:0007669"/>
    <property type="project" value="InterPro"/>
</dbReference>
<evidence type="ECO:0000256" key="4">
    <source>
        <dbReference type="ARBA" id="ARBA00022801"/>
    </source>
</evidence>
<feature type="binding site" evidence="8">
    <location>
        <position position="481"/>
    </location>
    <ligand>
        <name>Zn(2+)</name>
        <dbReference type="ChEBI" id="CHEBI:29105"/>
        <label>2</label>
    </ligand>
</feature>